<dbReference type="Proteomes" id="UP001317532">
    <property type="component" value="Chromosome"/>
</dbReference>
<name>A0AAN1XVL6_UNVUL</name>
<dbReference type="AlphaFoldDB" id="A0AAN1XVL6"/>
<evidence type="ECO:0000313" key="1">
    <source>
        <dbReference type="EMBL" id="BDE05048.1"/>
    </source>
</evidence>
<accession>A0AAN1XVL6</accession>
<dbReference type="EMBL" id="AP025523">
    <property type="protein sequence ID" value="BDE05048.1"/>
    <property type="molecule type" value="Genomic_DNA"/>
</dbReference>
<reference evidence="1 2" key="1">
    <citation type="journal article" date="2022" name="ISME Commun">
        <title>Vulcanimicrobium alpinus gen. nov. sp. nov., the first cultivated representative of the candidate phylum 'Eremiobacterota', is a metabolically versatile aerobic anoxygenic phototroph.</title>
        <authorList>
            <person name="Yabe S."/>
            <person name="Muto K."/>
            <person name="Abe K."/>
            <person name="Yokota A."/>
            <person name="Staudigel H."/>
            <person name="Tebo B.M."/>
        </authorList>
    </citation>
    <scope>NUCLEOTIDE SEQUENCE [LARGE SCALE GENOMIC DNA]</scope>
    <source>
        <strain evidence="1 2">WC8-2</strain>
    </source>
</reference>
<proteinExistence type="predicted"/>
<gene>
    <name evidence="1" type="ORF">WPS_03240</name>
</gene>
<protein>
    <submittedName>
        <fullName evidence="1">Uncharacterized protein</fullName>
    </submittedName>
</protein>
<keyword evidence="2" id="KW-1185">Reference proteome</keyword>
<organism evidence="1 2">
    <name type="scientific">Vulcanimicrobium alpinum</name>
    <dbReference type="NCBI Taxonomy" id="3016050"/>
    <lineage>
        <taxon>Bacteria</taxon>
        <taxon>Bacillati</taxon>
        <taxon>Vulcanimicrobiota</taxon>
        <taxon>Vulcanimicrobiia</taxon>
        <taxon>Vulcanimicrobiales</taxon>
        <taxon>Vulcanimicrobiaceae</taxon>
        <taxon>Vulcanimicrobium</taxon>
    </lineage>
</organism>
<dbReference type="KEGG" id="vab:WPS_03240"/>
<sequence length="108" mass="11628">MTRSLGRASLSIDYAATHERPPAGAADGQQLRRYALALPLGRDGNATLAYRDVSGRGGFANPGRNLAGSLRKRFANGNELFLNYGPPAADKTLDRWILKYLVRLGGAL</sequence>
<evidence type="ECO:0000313" key="2">
    <source>
        <dbReference type="Proteomes" id="UP001317532"/>
    </source>
</evidence>
<dbReference type="RefSeq" id="WP_317996116.1">
    <property type="nucleotide sequence ID" value="NZ_AP025523.1"/>
</dbReference>